<dbReference type="InterPro" id="IPR039629">
    <property type="entry name" value="R3HDM4"/>
</dbReference>
<proteinExistence type="predicted"/>
<organism evidence="2">
    <name type="scientific">Palpitomonas bilix</name>
    <dbReference type="NCBI Taxonomy" id="652834"/>
    <lineage>
        <taxon>Eukaryota</taxon>
        <taxon>Eukaryota incertae sedis</taxon>
    </lineage>
</organism>
<evidence type="ECO:0000256" key="1">
    <source>
        <dbReference type="SAM" id="MobiDB-lite"/>
    </source>
</evidence>
<protein>
    <recommendedName>
        <fullName evidence="3">R3H domain-containing protein</fullName>
    </recommendedName>
</protein>
<sequence>MMPTTSTSTAAKHEEYDCHRLFRRIDRRVRCEYAHVRAKQREERGEQRGERREERGKRKEDRGERREERKEDWAGCKEGSEEWQLWCSFCAHPLFYALPLLFFRTTIVLFPLSLCLLPPPHPPPPLLAALLRKGVAREFMIGLEREITAVLDTDASRTDLVFKFDNSFQRLLCHCLCKYYQIHSQSLQIPAGRVTVVRLRKLVPHPDGGEGELRAMYVAPPLSLEQYIEEEMDGYASE</sequence>
<feature type="region of interest" description="Disordered" evidence="1">
    <location>
        <begin position="42"/>
        <end position="71"/>
    </location>
</feature>
<dbReference type="PANTHER" id="PTHR32019:SF2">
    <property type="entry name" value="R3H DOMAIN-CONTAINING PROTEIN 4"/>
    <property type="match status" value="1"/>
</dbReference>
<dbReference type="InterPro" id="IPR036867">
    <property type="entry name" value="R3H_dom_sf"/>
</dbReference>
<gene>
    <name evidence="2" type="ORF">PBIL07802_LOCUS23760</name>
</gene>
<dbReference type="EMBL" id="HBIB01036571">
    <property type="protein sequence ID" value="CAE0261467.1"/>
    <property type="molecule type" value="Transcribed_RNA"/>
</dbReference>
<dbReference type="SUPFAM" id="SSF82708">
    <property type="entry name" value="R3H domain"/>
    <property type="match status" value="1"/>
</dbReference>
<evidence type="ECO:0000313" key="2">
    <source>
        <dbReference type="EMBL" id="CAE0261467.1"/>
    </source>
</evidence>
<dbReference type="GO" id="GO:0003676">
    <property type="term" value="F:nucleic acid binding"/>
    <property type="evidence" value="ECO:0007669"/>
    <property type="project" value="InterPro"/>
</dbReference>
<name>A0A7S3GBB9_9EUKA</name>
<dbReference type="PANTHER" id="PTHR32019">
    <property type="entry name" value="R3H DOMAIN-CONTAINING PROTEIN 4"/>
    <property type="match status" value="1"/>
</dbReference>
<evidence type="ECO:0008006" key="3">
    <source>
        <dbReference type="Google" id="ProtNLM"/>
    </source>
</evidence>
<reference evidence="2" key="1">
    <citation type="submission" date="2021-01" db="EMBL/GenBank/DDBJ databases">
        <authorList>
            <person name="Corre E."/>
            <person name="Pelletier E."/>
            <person name="Niang G."/>
            <person name="Scheremetjew M."/>
            <person name="Finn R."/>
            <person name="Kale V."/>
            <person name="Holt S."/>
            <person name="Cochrane G."/>
            <person name="Meng A."/>
            <person name="Brown T."/>
            <person name="Cohen L."/>
        </authorList>
    </citation>
    <scope>NUCLEOTIDE SEQUENCE</scope>
    <source>
        <strain evidence="2">NIES-2562</strain>
    </source>
</reference>
<dbReference type="Gene3D" id="3.30.1370.50">
    <property type="entry name" value="R3H-like domain"/>
    <property type="match status" value="1"/>
</dbReference>
<accession>A0A7S3GBB9</accession>
<dbReference type="AlphaFoldDB" id="A0A7S3GBB9"/>